<keyword evidence="1" id="KW-0812">Transmembrane</keyword>
<feature type="transmembrane region" description="Helical" evidence="1">
    <location>
        <begin position="301"/>
        <end position="322"/>
    </location>
</feature>
<protein>
    <recommendedName>
        <fullName evidence="2">Brl1/Brr6 domain-containing protein</fullName>
    </recommendedName>
</protein>
<keyword evidence="1" id="KW-1133">Transmembrane helix</keyword>
<evidence type="ECO:0000313" key="3">
    <source>
        <dbReference type="EMBL" id="KAG2174675.1"/>
    </source>
</evidence>
<organism evidence="3 4">
    <name type="scientific">Umbelopsis vinacea</name>
    <dbReference type="NCBI Taxonomy" id="44442"/>
    <lineage>
        <taxon>Eukaryota</taxon>
        <taxon>Fungi</taxon>
        <taxon>Fungi incertae sedis</taxon>
        <taxon>Mucoromycota</taxon>
        <taxon>Mucoromycotina</taxon>
        <taxon>Umbelopsidomycetes</taxon>
        <taxon>Umbelopsidales</taxon>
        <taxon>Umbelopsidaceae</taxon>
        <taxon>Umbelopsis</taxon>
    </lineage>
</organism>
<keyword evidence="1" id="KW-0472">Membrane</keyword>
<dbReference type="InterPro" id="IPR018767">
    <property type="entry name" value="Brl1/Brr6_dom"/>
</dbReference>
<dbReference type="GO" id="GO:0031965">
    <property type="term" value="C:nuclear membrane"/>
    <property type="evidence" value="ECO:0007669"/>
    <property type="project" value="InterPro"/>
</dbReference>
<dbReference type="SMART" id="SM01042">
    <property type="entry name" value="Brr6_like_C_C"/>
    <property type="match status" value="1"/>
</dbReference>
<accession>A0A8H7PJ15</accession>
<comment type="caution">
    <text evidence="3">The sequence shown here is derived from an EMBL/GenBank/DDBJ whole genome shotgun (WGS) entry which is preliminary data.</text>
</comment>
<sequence>MYRSRAGPMDFEYDLKEKTASIFDKPAKEPLITEKTEIESGVKRTFSSAGLSTSSTNFTFQQSPKDVQPYVSGLGNPFLFALPKPKHVPAPPPEPLTTQRVISPNAVIRARKRRAKEGLFGSGFRKRLSEIADERNEGSMSDSDSDPFDQQTTYVRKPADNMLKSEANQLTPLNPSDRPSVPQRDYAYILSGYIQTGFNLFVVLVLMYLALQAILTIQLDVQQKVSEYSDAIMKEITMCTKLYHENRCNPADRVPAMDEACRNWETCIHRDPLVVGRAKVSAETFAEIINGFVDPISYKSMLFFLTLIFGSLFISNCAFGMYRSRHENRY</sequence>
<dbReference type="Pfam" id="PF10104">
    <property type="entry name" value="Brr6_like_C_C"/>
    <property type="match status" value="1"/>
</dbReference>
<dbReference type="InterPro" id="IPR040202">
    <property type="entry name" value="Brl1/Brr6"/>
</dbReference>
<dbReference type="PANTHER" id="PTHR28136">
    <property type="entry name" value="NUCLEUS EXPORT PROTEIN BRR6"/>
    <property type="match status" value="1"/>
</dbReference>
<evidence type="ECO:0000313" key="4">
    <source>
        <dbReference type="Proteomes" id="UP000612746"/>
    </source>
</evidence>
<dbReference type="GO" id="GO:0055088">
    <property type="term" value="P:lipid homeostasis"/>
    <property type="evidence" value="ECO:0007669"/>
    <property type="project" value="InterPro"/>
</dbReference>
<dbReference type="AlphaFoldDB" id="A0A8H7PJ15"/>
<dbReference type="Proteomes" id="UP000612746">
    <property type="component" value="Unassembled WGS sequence"/>
</dbReference>
<dbReference type="EMBL" id="JAEPRA010000016">
    <property type="protein sequence ID" value="KAG2174675.1"/>
    <property type="molecule type" value="Genomic_DNA"/>
</dbReference>
<dbReference type="OrthoDB" id="5961at2759"/>
<evidence type="ECO:0000256" key="1">
    <source>
        <dbReference type="SAM" id="Phobius"/>
    </source>
</evidence>
<gene>
    <name evidence="3" type="ORF">INT44_006939</name>
</gene>
<feature type="domain" description="Brl1/Brr6" evidence="2">
    <location>
        <begin position="190"/>
        <end position="323"/>
    </location>
</feature>
<name>A0A8H7PJ15_9FUNG</name>
<keyword evidence="4" id="KW-1185">Reference proteome</keyword>
<feature type="transmembrane region" description="Helical" evidence="1">
    <location>
        <begin position="186"/>
        <end position="211"/>
    </location>
</feature>
<dbReference type="PANTHER" id="PTHR28136:SF1">
    <property type="entry name" value="NUCLEUS EXPORT PROTEIN BRL1"/>
    <property type="match status" value="1"/>
</dbReference>
<proteinExistence type="predicted"/>
<reference evidence="3" key="1">
    <citation type="submission" date="2020-12" db="EMBL/GenBank/DDBJ databases">
        <title>Metabolic potential, ecology and presence of endohyphal bacteria is reflected in genomic diversity of Mucoromycotina.</title>
        <authorList>
            <person name="Muszewska A."/>
            <person name="Okrasinska A."/>
            <person name="Steczkiewicz K."/>
            <person name="Drgas O."/>
            <person name="Orlowska M."/>
            <person name="Perlinska-Lenart U."/>
            <person name="Aleksandrzak-Piekarczyk T."/>
            <person name="Szatraj K."/>
            <person name="Zielenkiewicz U."/>
            <person name="Pilsyk S."/>
            <person name="Malc E."/>
            <person name="Mieczkowski P."/>
            <person name="Kruszewska J.S."/>
            <person name="Biernat P."/>
            <person name="Pawlowska J."/>
        </authorList>
    </citation>
    <scope>NUCLEOTIDE SEQUENCE</scope>
    <source>
        <strain evidence="3">WA0000051536</strain>
    </source>
</reference>
<evidence type="ECO:0000259" key="2">
    <source>
        <dbReference type="SMART" id="SM01042"/>
    </source>
</evidence>
<dbReference type="GO" id="GO:0006998">
    <property type="term" value="P:nuclear envelope organization"/>
    <property type="evidence" value="ECO:0007669"/>
    <property type="project" value="InterPro"/>
</dbReference>